<dbReference type="EC" id="3.2.1.4" evidence="3"/>
<dbReference type="SUPFAM" id="SSF49899">
    <property type="entry name" value="Concanavalin A-like lectins/glucanases"/>
    <property type="match status" value="1"/>
</dbReference>
<evidence type="ECO:0000256" key="2">
    <source>
        <dbReference type="ARBA" id="ARBA00006044"/>
    </source>
</evidence>
<dbReference type="PANTHER" id="PTHR33753">
    <property type="entry name" value="1,4-BETA-D-GLUCAN CELLOBIOHYDROLASE B"/>
    <property type="match status" value="1"/>
</dbReference>
<keyword evidence="7" id="KW-0119">Carbohydrate metabolism</keyword>
<keyword evidence="12" id="KW-1185">Reference proteome</keyword>
<dbReference type="InterPro" id="IPR001722">
    <property type="entry name" value="Glyco_hydro_7"/>
</dbReference>
<keyword evidence="5" id="KW-0136">Cellulose degradation</keyword>
<dbReference type="AlphaFoldDB" id="A0AAD5T0C4"/>
<reference evidence="11" key="1">
    <citation type="submission" date="2020-05" db="EMBL/GenBank/DDBJ databases">
        <title>Phylogenomic resolution of chytrid fungi.</title>
        <authorList>
            <person name="Stajich J.E."/>
            <person name="Amses K."/>
            <person name="Simmons R."/>
            <person name="Seto K."/>
            <person name="Myers J."/>
            <person name="Bonds A."/>
            <person name="Quandt C.A."/>
            <person name="Barry K."/>
            <person name="Liu P."/>
            <person name="Grigoriev I."/>
            <person name="Longcore J.E."/>
            <person name="James T.Y."/>
        </authorList>
    </citation>
    <scope>NUCLEOTIDE SEQUENCE</scope>
    <source>
        <strain evidence="11">JEL0513</strain>
    </source>
</reference>
<evidence type="ECO:0000256" key="7">
    <source>
        <dbReference type="ARBA" id="ARBA00023277"/>
    </source>
</evidence>
<feature type="chain" id="PRO_5042214100" description="cellulase" evidence="10">
    <location>
        <begin position="19"/>
        <end position="67"/>
    </location>
</feature>
<feature type="non-terminal residue" evidence="11">
    <location>
        <position position="67"/>
    </location>
</feature>
<evidence type="ECO:0000256" key="9">
    <source>
        <dbReference type="ARBA" id="ARBA00023326"/>
    </source>
</evidence>
<dbReference type="EMBL" id="JADGJH010000953">
    <property type="protein sequence ID" value="KAJ3120576.1"/>
    <property type="molecule type" value="Genomic_DNA"/>
</dbReference>
<protein>
    <recommendedName>
        <fullName evidence="3">cellulase</fullName>
        <ecNumber evidence="3">3.2.1.4</ecNumber>
    </recommendedName>
</protein>
<evidence type="ECO:0000256" key="3">
    <source>
        <dbReference type="ARBA" id="ARBA00012601"/>
    </source>
</evidence>
<evidence type="ECO:0000313" key="12">
    <source>
        <dbReference type="Proteomes" id="UP001211907"/>
    </source>
</evidence>
<dbReference type="GO" id="GO:0030245">
    <property type="term" value="P:cellulose catabolic process"/>
    <property type="evidence" value="ECO:0007669"/>
    <property type="project" value="UniProtKB-KW"/>
</dbReference>
<comment type="caution">
    <text evidence="11">The sequence shown here is derived from an EMBL/GenBank/DDBJ whole genome shotgun (WGS) entry which is preliminary data.</text>
</comment>
<name>A0AAD5T0C4_9FUNG</name>
<feature type="signal peptide" evidence="10">
    <location>
        <begin position="1"/>
        <end position="18"/>
    </location>
</feature>
<dbReference type="GO" id="GO:0008810">
    <property type="term" value="F:cellulase activity"/>
    <property type="evidence" value="ECO:0007669"/>
    <property type="project" value="UniProtKB-EC"/>
</dbReference>
<organism evidence="11 12">
    <name type="scientific">Physocladia obscura</name>
    <dbReference type="NCBI Taxonomy" id="109957"/>
    <lineage>
        <taxon>Eukaryota</taxon>
        <taxon>Fungi</taxon>
        <taxon>Fungi incertae sedis</taxon>
        <taxon>Chytridiomycota</taxon>
        <taxon>Chytridiomycota incertae sedis</taxon>
        <taxon>Chytridiomycetes</taxon>
        <taxon>Chytridiales</taxon>
        <taxon>Chytriomycetaceae</taxon>
        <taxon>Physocladia</taxon>
    </lineage>
</organism>
<evidence type="ECO:0000256" key="4">
    <source>
        <dbReference type="ARBA" id="ARBA00022801"/>
    </source>
</evidence>
<keyword evidence="10" id="KW-0732">Signal</keyword>
<proteinExistence type="inferred from homology"/>
<dbReference type="InterPro" id="IPR013320">
    <property type="entry name" value="ConA-like_dom_sf"/>
</dbReference>
<sequence>MIAIQTLLALATLGFVAAQNPGTIQSESHPPLVVSSCTTAGGCTTATQQIVLDANWRWISNSQGTAN</sequence>
<dbReference type="InterPro" id="IPR037019">
    <property type="entry name" value="Glyco_hydro_7_sf"/>
</dbReference>
<evidence type="ECO:0000313" key="11">
    <source>
        <dbReference type="EMBL" id="KAJ3120576.1"/>
    </source>
</evidence>
<keyword evidence="6" id="KW-0325">Glycoprotein</keyword>
<evidence type="ECO:0000256" key="8">
    <source>
        <dbReference type="ARBA" id="ARBA00023295"/>
    </source>
</evidence>
<comment type="similarity">
    <text evidence="2">Belongs to the glycosyl hydrolase 7 (cellulase C) family.</text>
</comment>
<keyword evidence="8" id="KW-0326">Glycosidase</keyword>
<keyword evidence="9" id="KW-0624">Polysaccharide degradation</keyword>
<evidence type="ECO:0000256" key="1">
    <source>
        <dbReference type="ARBA" id="ARBA00000966"/>
    </source>
</evidence>
<evidence type="ECO:0000256" key="6">
    <source>
        <dbReference type="ARBA" id="ARBA00023180"/>
    </source>
</evidence>
<evidence type="ECO:0000256" key="5">
    <source>
        <dbReference type="ARBA" id="ARBA00023001"/>
    </source>
</evidence>
<comment type="catalytic activity">
    <reaction evidence="1">
        <text>Endohydrolysis of (1-&gt;4)-beta-D-glucosidic linkages in cellulose, lichenin and cereal beta-D-glucans.</text>
        <dbReference type="EC" id="3.2.1.4"/>
    </reaction>
</comment>
<dbReference type="PANTHER" id="PTHR33753:SF1">
    <property type="entry name" value="ENDO-BETA-1,4-GLUCANASE CELB"/>
    <property type="match status" value="1"/>
</dbReference>
<evidence type="ECO:0000256" key="10">
    <source>
        <dbReference type="SAM" id="SignalP"/>
    </source>
</evidence>
<dbReference type="Gene3D" id="2.70.100.10">
    <property type="entry name" value="Glycoside hydrolase, family 7, domain"/>
    <property type="match status" value="1"/>
</dbReference>
<accession>A0AAD5T0C4</accession>
<gene>
    <name evidence="11" type="ORF">HK100_012735</name>
</gene>
<dbReference type="Proteomes" id="UP001211907">
    <property type="component" value="Unassembled WGS sequence"/>
</dbReference>
<keyword evidence="4" id="KW-0378">Hydrolase</keyword>
<dbReference type="Pfam" id="PF00840">
    <property type="entry name" value="Glyco_hydro_7"/>
    <property type="match status" value="1"/>
</dbReference>